<name>A0A498R5E3_9FIRM</name>
<dbReference type="Proteomes" id="UP000277811">
    <property type="component" value="Unassembled WGS sequence"/>
</dbReference>
<dbReference type="EMBL" id="UPPP01000056">
    <property type="protein sequence ID" value="VBB05472.1"/>
    <property type="molecule type" value="Genomic_DNA"/>
</dbReference>
<proteinExistence type="predicted"/>
<protein>
    <submittedName>
        <fullName evidence="1">Uncharacterized protein</fullName>
    </submittedName>
</protein>
<dbReference type="AlphaFoldDB" id="A0A498R5E3"/>
<reference evidence="1 2" key="1">
    <citation type="submission" date="2018-06" db="EMBL/GenBank/DDBJ databases">
        <authorList>
            <person name="Strepis N."/>
        </authorList>
    </citation>
    <scope>NUCLEOTIDE SEQUENCE [LARGE SCALE GENOMIC DNA]</scope>
    <source>
        <strain evidence="1">LUCI</strain>
    </source>
</reference>
<accession>A0A498R5E3</accession>
<keyword evidence="2" id="KW-1185">Reference proteome</keyword>
<evidence type="ECO:0000313" key="2">
    <source>
        <dbReference type="Proteomes" id="UP000277811"/>
    </source>
</evidence>
<evidence type="ECO:0000313" key="1">
    <source>
        <dbReference type="EMBL" id="VBB05472.1"/>
    </source>
</evidence>
<organism evidence="1 2">
    <name type="scientific">Lucifera butyrica</name>
    <dbReference type="NCBI Taxonomy" id="1351585"/>
    <lineage>
        <taxon>Bacteria</taxon>
        <taxon>Bacillati</taxon>
        <taxon>Bacillota</taxon>
        <taxon>Negativicutes</taxon>
        <taxon>Veillonellales</taxon>
        <taxon>Veillonellaceae</taxon>
        <taxon>Lucifera</taxon>
    </lineage>
</organism>
<gene>
    <name evidence="1" type="ORF">LUCI_0682</name>
</gene>
<sequence length="37" mass="4513">MTADYEKWERMSFPFPVNLTHVIYISNQEAKYSHEYS</sequence>